<sequence length="116" mass="13941">MKYDRETIKRFIKTYHKHSNRSMQEVDERELDIDNFFELTDDVEAEELNDNVDDIVFYNELEQLVDKIATDKEYFVFYLLCQGKSFNEVGKVFNLSGERIRQLFEILLNKIVDEAE</sequence>
<evidence type="ECO:0000313" key="2">
    <source>
        <dbReference type="Proteomes" id="UP000610527"/>
    </source>
</evidence>
<dbReference type="SUPFAM" id="SSF88659">
    <property type="entry name" value="Sigma3 and sigma4 domains of RNA polymerase sigma factors"/>
    <property type="match status" value="1"/>
</dbReference>
<gene>
    <name evidence="1" type="ORF">HUN84_10910</name>
</gene>
<keyword evidence="2" id="KW-1185">Reference proteome</keyword>
<reference evidence="1 2" key="1">
    <citation type="submission" date="2020-06" db="EMBL/GenBank/DDBJ databases">
        <title>Staphylococcus borealis sp. nov. -A novel member of the Staphylococcaceae family isolated from skin and blood in humans.</title>
        <authorList>
            <person name="Pain M."/>
            <person name="Wolden R."/>
            <person name="Jaen-Luchoro D."/>
            <person name="Salva-Serra F."/>
            <person name="Iglesias B.P."/>
            <person name="Karlsson R."/>
            <person name="Klingenberg C."/>
            <person name="Cavanagh J.P."/>
        </authorList>
    </citation>
    <scope>NUCLEOTIDE SEQUENCE [LARGE SCALE GENOMIC DNA]</scope>
    <source>
        <strain evidence="1 2">58-22</strain>
    </source>
</reference>
<dbReference type="Proteomes" id="UP000610527">
    <property type="component" value="Unassembled WGS sequence"/>
</dbReference>
<dbReference type="GeneID" id="74187180"/>
<dbReference type="EMBL" id="JABVEG010000008">
    <property type="protein sequence ID" value="NUI83224.1"/>
    <property type="molecule type" value="Genomic_DNA"/>
</dbReference>
<name>A0ABX2LRM9_9STAP</name>
<dbReference type="RefSeq" id="WP_053031072.1">
    <property type="nucleotide sequence ID" value="NZ_CUEE01000011.1"/>
</dbReference>
<protein>
    <submittedName>
        <fullName evidence="1">RNA polymerase subunit sigma-70</fullName>
    </submittedName>
</protein>
<evidence type="ECO:0000313" key="1">
    <source>
        <dbReference type="EMBL" id="NUI83224.1"/>
    </source>
</evidence>
<proteinExistence type="predicted"/>
<accession>A0ABX2LRM9</accession>
<comment type="caution">
    <text evidence="1">The sequence shown here is derived from an EMBL/GenBank/DDBJ whole genome shotgun (WGS) entry which is preliminary data.</text>
</comment>
<organism evidence="1 2">
    <name type="scientific">Staphylococcus borealis</name>
    <dbReference type="NCBI Taxonomy" id="2742203"/>
    <lineage>
        <taxon>Bacteria</taxon>
        <taxon>Bacillati</taxon>
        <taxon>Bacillota</taxon>
        <taxon>Bacilli</taxon>
        <taxon>Bacillales</taxon>
        <taxon>Staphylococcaceae</taxon>
        <taxon>Staphylococcus</taxon>
    </lineage>
</organism>
<dbReference type="InterPro" id="IPR013324">
    <property type="entry name" value="RNA_pol_sigma_r3/r4-like"/>
</dbReference>
<dbReference type="Gene3D" id="1.20.140.160">
    <property type="match status" value="1"/>
</dbReference>